<evidence type="ECO:0000259" key="2">
    <source>
        <dbReference type="Pfam" id="PF01336"/>
    </source>
</evidence>
<evidence type="ECO:0000313" key="5">
    <source>
        <dbReference type="Proteomes" id="UP000230683"/>
    </source>
</evidence>
<reference evidence="5" key="1">
    <citation type="submission" date="2017-09" db="EMBL/GenBank/DDBJ databases">
        <title>Depth-based differentiation of microbial function through sediment-hosted aquifers and enrichment of novel symbionts in the deep terrestrial subsurface.</title>
        <authorList>
            <person name="Probst A.J."/>
            <person name="Ladd B."/>
            <person name="Jarett J.K."/>
            <person name="Geller-Mcgrath D.E."/>
            <person name="Sieber C.M.K."/>
            <person name="Emerson J.B."/>
            <person name="Anantharaman K."/>
            <person name="Thomas B.C."/>
            <person name="Malmstrom R."/>
            <person name="Stieglmeier M."/>
            <person name="Klingl A."/>
            <person name="Woyke T."/>
            <person name="Ryan C.M."/>
            <person name="Banfield J.F."/>
        </authorList>
    </citation>
    <scope>NUCLEOTIDE SEQUENCE [LARGE SCALE GENOMIC DNA]</scope>
</reference>
<dbReference type="Gene3D" id="2.40.50.140">
    <property type="entry name" value="Nucleic acid-binding proteins"/>
    <property type="match status" value="1"/>
</dbReference>
<feature type="domain" description="HD" evidence="3">
    <location>
        <begin position="164"/>
        <end position="280"/>
    </location>
</feature>
<dbReference type="SUPFAM" id="SSF109604">
    <property type="entry name" value="HD-domain/PDEase-like"/>
    <property type="match status" value="1"/>
</dbReference>
<dbReference type="GO" id="GO:0031125">
    <property type="term" value="P:rRNA 3'-end processing"/>
    <property type="evidence" value="ECO:0007669"/>
    <property type="project" value="TreeGrafter"/>
</dbReference>
<dbReference type="Pfam" id="PF01966">
    <property type="entry name" value="HD"/>
    <property type="match status" value="1"/>
</dbReference>
<evidence type="ECO:0000313" key="4">
    <source>
        <dbReference type="EMBL" id="PJA40818.1"/>
    </source>
</evidence>
<comment type="caution">
    <text evidence="4">The sequence shown here is derived from an EMBL/GenBank/DDBJ whole genome shotgun (WGS) entry which is preliminary data.</text>
</comment>
<name>A0A2M7X3V2_UNCKA</name>
<dbReference type="EMBL" id="PFWY01000070">
    <property type="protein sequence ID" value="PJA40818.1"/>
    <property type="molecule type" value="Genomic_DNA"/>
</dbReference>
<dbReference type="CDD" id="cd04492">
    <property type="entry name" value="YhaM_OBF_like"/>
    <property type="match status" value="1"/>
</dbReference>
<dbReference type="AlphaFoldDB" id="A0A2M7X3V2"/>
<evidence type="ECO:0008006" key="6">
    <source>
        <dbReference type="Google" id="ProtNLM"/>
    </source>
</evidence>
<protein>
    <recommendedName>
        <fullName evidence="6">HD domain-containing protein</fullName>
    </recommendedName>
</protein>
<keyword evidence="1" id="KW-0378">Hydrolase</keyword>
<dbReference type="InterPro" id="IPR003607">
    <property type="entry name" value="HD/PDEase_dom"/>
</dbReference>
<dbReference type="InterPro" id="IPR012340">
    <property type="entry name" value="NA-bd_OB-fold"/>
</dbReference>
<dbReference type="PANTHER" id="PTHR37294">
    <property type="entry name" value="3'-5' EXORIBONUCLEASE YHAM"/>
    <property type="match status" value="1"/>
</dbReference>
<dbReference type="GO" id="GO:0016787">
    <property type="term" value="F:hydrolase activity"/>
    <property type="evidence" value="ECO:0007669"/>
    <property type="project" value="UniProtKB-KW"/>
</dbReference>
<evidence type="ECO:0000256" key="1">
    <source>
        <dbReference type="ARBA" id="ARBA00022801"/>
    </source>
</evidence>
<dbReference type="InterPro" id="IPR006674">
    <property type="entry name" value="HD_domain"/>
</dbReference>
<dbReference type="Proteomes" id="UP000230683">
    <property type="component" value="Unassembled WGS sequence"/>
</dbReference>
<gene>
    <name evidence="4" type="ORF">CO178_01485</name>
</gene>
<sequence length="317" mass="36339">MTKTINITDLQLDQKIKSEPFSLKQFEKKISKNGKFYYNLLIGDKTGEMRGKLWSEASVNSDLDLKTGDIVAITGYVQEYAGKPQMIVDDIQKVSDMAPEEFLPVTLRDRSQMQQDLESAMESVNNPHLKSLINKFWEDKSWRDQYLNFPAGMYVHHGYVGGLLEHVWEMWQLSQPFMQIYPQMDKDLFFTGLLFHDVGKLDELDIVGATIVMTKEGTLNGHITQGVLILERLIVQIPDFPQELKTKLFHLILSHQGQLEYGSPVKPMMIEAIVLSMVDANGADMNQATKHMLKQADSEDDFTDYHKWLGRTLYIGN</sequence>
<dbReference type="SUPFAM" id="SSF50249">
    <property type="entry name" value="Nucleic acid-binding proteins"/>
    <property type="match status" value="1"/>
</dbReference>
<proteinExistence type="predicted"/>
<accession>A0A2M7X3V2</accession>
<dbReference type="GO" id="GO:0003676">
    <property type="term" value="F:nucleic acid binding"/>
    <property type="evidence" value="ECO:0007669"/>
    <property type="project" value="InterPro"/>
</dbReference>
<dbReference type="Gene3D" id="1.10.3210.10">
    <property type="entry name" value="Hypothetical protein af1432"/>
    <property type="match status" value="1"/>
</dbReference>
<organism evidence="4 5">
    <name type="scientific">candidate division WWE3 bacterium CG_4_9_14_3_um_filter_34_6</name>
    <dbReference type="NCBI Taxonomy" id="1975079"/>
    <lineage>
        <taxon>Bacteria</taxon>
        <taxon>Katanobacteria</taxon>
    </lineage>
</organism>
<dbReference type="Pfam" id="PF01336">
    <property type="entry name" value="tRNA_anti-codon"/>
    <property type="match status" value="1"/>
</dbReference>
<evidence type="ECO:0000259" key="3">
    <source>
        <dbReference type="Pfam" id="PF01966"/>
    </source>
</evidence>
<dbReference type="CDD" id="cd00077">
    <property type="entry name" value="HDc"/>
    <property type="match status" value="1"/>
</dbReference>
<dbReference type="InterPro" id="IPR050798">
    <property type="entry name" value="YhaM_exoribonuc/phosphodiest"/>
</dbReference>
<dbReference type="InterPro" id="IPR004365">
    <property type="entry name" value="NA-bd_OB_tRNA"/>
</dbReference>
<feature type="domain" description="OB" evidence="2">
    <location>
        <begin position="32"/>
        <end position="93"/>
    </location>
</feature>
<dbReference type="PANTHER" id="PTHR37294:SF1">
    <property type="entry name" value="3'-5' EXORIBONUCLEASE YHAM"/>
    <property type="match status" value="1"/>
</dbReference>